<organism evidence="2 3">
    <name type="scientific">Secundilactobacillus silagei JCM 19001</name>
    <dbReference type="NCBI Taxonomy" id="1302250"/>
    <lineage>
        <taxon>Bacteria</taxon>
        <taxon>Bacillati</taxon>
        <taxon>Bacillota</taxon>
        <taxon>Bacilli</taxon>
        <taxon>Lactobacillales</taxon>
        <taxon>Lactobacillaceae</taxon>
        <taxon>Secundilactobacillus</taxon>
    </lineage>
</organism>
<gene>
    <name evidence="2" type="ORF">IWT126_01146</name>
</gene>
<proteinExistence type="predicted"/>
<dbReference type="OrthoDB" id="2290065at2"/>
<sequence length="185" mass="21184">MKKSVLVTLALSIGLFSVAATSITTTDAQAKTINYGSIARSSDYDGVHFKFKLDKQLSRVTNNSSDWNDVAVYDTRITNRTNNSVKFYFTQMYMSSLSPDPDGNYTKRVDHPHSHVTVKPHGTITVYNSFRDTDNAAYSLFMPHKKDQDVLQYYRDNDYYLMNINRLHNSAKGYGWHPKNSWTNS</sequence>
<feature type="signal peptide" evidence="1">
    <location>
        <begin position="1"/>
        <end position="19"/>
    </location>
</feature>
<keyword evidence="1" id="KW-0732">Signal</keyword>
<evidence type="ECO:0000256" key="1">
    <source>
        <dbReference type="SAM" id="SignalP"/>
    </source>
</evidence>
<evidence type="ECO:0000313" key="2">
    <source>
        <dbReference type="EMBL" id="GAX01121.1"/>
    </source>
</evidence>
<feature type="chain" id="PRO_5039517113" evidence="1">
    <location>
        <begin position="20"/>
        <end position="185"/>
    </location>
</feature>
<dbReference type="STRING" id="1302250.GCA_001313225_03309"/>
<keyword evidence="3" id="KW-1185">Reference proteome</keyword>
<dbReference type="AlphaFoldDB" id="A0A1Z5II44"/>
<evidence type="ECO:0000313" key="3">
    <source>
        <dbReference type="Proteomes" id="UP000198402"/>
    </source>
</evidence>
<reference evidence="2 3" key="1">
    <citation type="submission" date="2015-11" db="EMBL/GenBank/DDBJ databases">
        <title>Draft genome sequences of new species of the genus Lactobacillus isolated from orchardgrass silage.</title>
        <authorList>
            <person name="Tohno M."/>
            <person name="Tanizawa Y."/>
            <person name="Arita M."/>
        </authorList>
    </citation>
    <scope>NUCLEOTIDE SEQUENCE [LARGE SCALE GENOMIC DNA]</scope>
    <source>
        <strain evidence="2 3">IWT126</strain>
    </source>
</reference>
<dbReference type="Proteomes" id="UP000198402">
    <property type="component" value="Unassembled WGS sequence"/>
</dbReference>
<accession>A0A1Z5II44</accession>
<protein>
    <submittedName>
        <fullName evidence="2">Uncharacterized protein</fullName>
    </submittedName>
</protein>
<dbReference type="EMBL" id="BCMG01000005">
    <property type="protein sequence ID" value="GAX01121.1"/>
    <property type="molecule type" value="Genomic_DNA"/>
</dbReference>
<dbReference type="RefSeq" id="WP_089136579.1">
    <property type="nucleotide sequence ID" value="NZ_BCMG01000005.1"/>
</dbReference>
<comment type="caution">
    <text evidence="2">The sequence shown here is derived from an EMBL/GenBank/DDBJ whole genome shotgun (WGS) entry which is preliminary data.</text>
</comment>
<name>A0A1Z5II44_9LACO</name>